<evidence type="ECO:0000313" key="2">
    <source>
        <dbReference type="EMBL" id="TFL00927.1"/>
    </source>
</evidence>
<dbReference type="OrthoDB" id="10436196at2759"/>
<feature type="region of interest" description="Disordered" evidence="1">
    <location>
        <begin position="1"/>
        <end position="20"/>
    </location>
</feature>
<dbReference type="AlphaFoldDB" id="A0A5C3QHG2"/>
<evidence type="ECO:0000256" key="1">
    <source>
        <dbReference type="SAM" id="MobiDB-lite"/>
    </source>
</evidence>
<proteinExistence type="predicted"/>
<protein>
    <submittedName>
        <fullName evidence="2">Uncharacterized protein</fullName>
    </submittedName>
</protein>
<dbReference type="EMBL" id="ML178827">
    <property type="protein sequence ID" value="TFL00927.1"/>
    <property type="molecule type" value="Genomic_DNA"/>
</dbReference>
<dbReference type="Proteomes" id="UP000305067">
    <property type="component" value="Unassembled WGS sequence"/>
</dbReference>
<keyword evidence="3" id="KW-1185">Reference proteome</keyword>
<reference evidence="2 3" key="1">
    <citation type="journal article" date="2019" name="Nat. Ecol. Evol.">
        <title>Megaphylogeny resolves global patterns of mushroom evolution.</title>
        <authorList>
            <person name="Varga T."/>
            <person name="Krizsan K."/>
            <person name="Foldi C."/>
            <person name="Dima B."/>
            <person name="Sanchez-Garcia M."/>
            <person name="Sanchez-Ramirez S."/>
            <person name="Szollosi G.J."/>
            <person name="Szarkandi J.G."/>
            <person name="Papp V."/>
            <person name="Albert L."/>
            <person name="Andreopoulos W."/>
            <person name="Angelini C."/>
            <person name="Antonin V."/>
            <person name="Barry K.W."/>
            <person name="Bougher N.L."/>
            <person name="Buchanan P."/>
            <person name="Buyck B."/>
            <person name="Bense V."/>
            <person name="Catcheside P."/>
            <person name="Chovatia M."/>
            <person name="Cooper J."/>
            <person name="Damon W."/>
            <person name="Desjardin D."/>
            <person name="Finy P."/>
            <person name="Geml J."/>
            <person name="Haridas S."/>
            <person name="Hughes K."/>
            <person name="Justo A."/>
            <person name="Karasinski D."/>
            <person name="Kautmanova I."/>
            <person name="Kiss B."/>
            <person name="Kocsube S."/>
            <person name="Kotiranta H."/>
            <person name="LaButti K.M."/>
            <person name="Lechner B.E."/>
            <person name="Liimatainen K."/>
            <person name="Lipzen A."/>
            <person name="Lukacs Z."/>
            <person name="Mihaltcheva S."/>
            <person name="Morgado L.N."/>
            <person name="Niskanen T."/>
            <person name="Noordeloos M.E."/>
            <person name="Ohm R.A."/>
            <person name="Ortiz-Santana B."/>
            <person name="Ovrebo C."/>
            <person name="Racz N."/>
            <person name="Riley R."/>
            <person name="Savchenko A."/>
            <person name="Shiryaev A."/>
            <person name="Soop K."/>
            <person name="Spirin V."/>
            <person name="Szebenyi C."/>
            <person name="Tomsovsky M."/>
            <person name="Tulloss R.E."/>
            <person name="Uehling J."/>
            <person name="Grigoriev I.V."/>
            <person name="Vagvolgyi C."/>
            <person name="Papp T."/>
            <person name="Martin F.M."/>
            <person name="Miettinen O."/>
            <person name="Hibbett D.S."/>
            <person name="Nagy L.G."/>
        </authorList>
    </citation>
    <scope>NUCLEOTIDE SEQUENCE [LARGE SCALE GENOMIC DNA]</scope>
    <source>
        <strain evidence="2 3">CBS 309.79</strain>
    </source>
</reference>
<organism evidence="2 3">
    <name type="scientific">Pterulicium gracile</name>
    <dbReference type="NCBI Taxonomy" id="1884261"/>
    <lineage>
        <taxon>Eukaryota</taxon>
        <taxon>Fungi</taxon>
        <taxon>Dikarya</taxon>
        <taxon>Basidiomycota</taxon>
        <taxon>Agaricomycotina</taxon>
        <taxon>Agaricomycetes</taxon>
        <taxon>Agaricomycetidae</taxon>
        <taxon>Agaricales</taxon>
        <taxon>Pleurotineae</taxon>
        <taxon>Pterulaceae</taxon>
        <taxon>Pterulicium</taxon>
    </lineage>
</organism>
<sequence>MSRAGGGRPIPLPTALPSANDMSLTNEQARQRVQVLHTDIHTRQESVGSVQRKFEAINKETRQLIDTALKNKGVATIAELMQKVVNDIQDSDQKKAVQSALAQLNPPTTFTGIIWDKIKDPVTDELVIGQFIAINKLRELRFELCFKPVCDVCASD</sequence>
<gene>
    <name evidence="2" type="ORF">BDV98DRAFT_99928</name>
</gene>
<accession>A0A5C3QHG2</accession>
<evidence type="ECO:0000313" key="3">
    <source>
        <dbReference type="Proteomes" id="UP000305067"/>
    </source>
</evidence>
<name>A0A5C3QHG2_9AGAR</name>